<dbReference type="Proteomes" id="UP000190774">
    <property type="component" value="Unassembled WGS sequence"/>
</dbReference>
<evidence type="ECO:0000313" key="3">
    <source>
        <dbReference type="Proteomes" id="UP000190774"/>
    </source>
</evidence>
<dbReference type="RefSeq" id="WP_078812288.1">
    <property type="nucleotide sequence ID" value="NZ_FUYE01000003.1"/>
</dbReference>
<gene>
    <name evidence="2" type="ORF">SAMN02745166_01080</name>
</gene>
<feature type="chain" id="PRO_5013386863" description="Lipoprotein" evidence="1">
    <location>
        <begin position="29"/>
        <end position="90"/>
    </location>
</feature>
<dbReference type="EMBL" id="FUYE01000003">
    <property type="protein sequence ID" value="SKA84969.1"/>
    <property type="molecule type" value="Genomic_DNA"/>
</dbReference>
<evidence type="ECO:0008006" key="4">
    <source>
        <dbReference type="Google" id="ProtNLM"/>
    </source>
</evidence>
<dbReference type="STRING" id="48467.SAMN02745166_01080"/>
<name>A0A1T4X6B4_9BACT</name>
<reference evidence="3" key="1">
    <citation type="submission" date="2017-02" db="EMBL/GenBank/DDBJ databases">
        <authorList>
            <person name="Varghese N."/>
            <person name="Submissions S."/>
        </authorList>
    </citation>
    <scope>NUCLEOTIDE SEQUENCE [LARGE SCALE GENOMIC DNA]</scope>
    <source>
        <strain evidence="3">ATCC 700200</strain>
    </source>
</reference>
<proteinExistence type="predicted"/>
<sequence length="90" mass="9627">MKITITILARLLLVFTLACSLLSCATRADGTKTFAGLSAGQWGQVSLDASSAYLDQRYKRGHTTSAKEAAEVTPAKEVSWLDLGLSVFGF</sequence>
<feature type="signal peptide" evidence="1">
    <location>
        <begin position="1"/>
        <end position="28"/>
    </location>
</feature>
<accession>A0A1T4X6B4</accession>
<evidence type="ECO:0000256" key="1">
    <source>
        <dbReference type="SAM" id="SignalP"/>
    </source>
</evidence>
<protein>
    <recommendedName>
        <fullName evidence="4">Lipoprotein</fullName>
    </recommendedName>
</protein>
<organism evidence="2 3">
    <name type="scientific">Prosthecobacter debontii</name>
    <dbReference type="NCBI Taxonomy" id="48467"/>
    <lineage>
        <taxon>Bacteria</taxon>
        <taxon>Pseudomonadati</taxon>
        <taxon>Verrucomicrobiota</taxon>
        <taxon>Verrucomicrobiia</taxon>
        <taxon>Verrucomicrobiales</taxon>
        <taxon>Verrucomicrobiaceae</taxon>
        <taxon>Prosthecobacter</taxon>
    </lineage>
</organism>
<keyword evidence="3" id="KW-1185">Reference proteome</keyword>
<evidence type="ECO:0000313" key="2">
    <source>
        <dbReference type="EMBL" id="SKA84969.1"/>
    </source>
</evidence>
<dbReference type="AlphaFoldDB" id="A0A1T4X6B4"/>
<keyword evidence="1" id="KW-0732">Signal</keyword>
<dbReference type="PROSITE" id="PS51257">
    <property type="entry name" value="PROKAR_LIPOPROTEIN"/>
    <property type="match status" value="1"/>
</dbReference>